<dbReference type="CDD" id="cd04793">
    <property type="entry name" value="LanC"/>
    <property type="match status" value="1"/>
</dbReference>
<dbReference type="SMART" id="SM01260">
    <property type="entry name" value="LANC_like"/>
    <property type="match status" value="1"/>
</dbReference>
<dbReference type="SUPFAM" id="SSF158745">
    <property type="entry name" value="LanC-like"/>
    <property type="match status" value="1"/>
</dbReference>
<dbReference type="InterPro" id="IPR007822">
    <property type="entry name" value="LANC-like"/>
</dbReference>
<sequence length="452" mass="48366">MPASDLFSEHAAVHGEEGLSPALAERARRTTQVMVERLADERVVAEAVRRTKAVSKYPFEWGGPGLYGGHAGMALVLCYAAAALTGEAGARRAPALRLIQEAARHTRKAPLILPGLGSGTTGMTLAVERLAADEPRLLPVLRRLRETLSEQVLQAPSRRAGDGVSPGTYDVVSGAAGVLGYLTSLTEPSSREREAAARLLDDLVWMCDPREGRARWQVPPRLMPGRDRAEEFPHGYVDLGLAHGLAGPLAALSLAWARGHRRPGLRPAVEHVAAFLLETSDHDAYGRRWPRWLALTPSGAIQERPPQAGHESWCYGTPGITSALLDAAEALGDRALRAVAVDAFEAALRRVFAGHGHLVSASLCHGWSGLLIVCGKFARAGSVAARSALPSLVERVLDACDAANPLLVKEFQAPDVYTDNPDLLDGAAGVPLALWTVSGSIDDEWQRSLLIR</sequence>
<proteinExistence type="predicted"/>
<accession>A0ABV5NUQ4</accession>
<gene>
    <name evidence="1" type="ORF">ACFFR3_31595</name>
</gene>
<comment type="caution">
    <text evidence="1">The sequence shown here is derived from an EMBL/GenBank/DDBJ whole genome shotgun (WGS) entry which is preliminary data.</text>
</comment>
<dbReference type="PRINTS" id="PR01955">
    <property type="entry name" value="LANCFRANKIA"/>
</dbReference>
<reference evidence="1 2" key="1">
    <citation type="submission" date="2024-09" db="EMBL/GenBank/DDBJ databases">
        <authorList>
            <person name="Sun Q."/>
            <person name="Mori K."/>
        </authorList>
    </citation>
    <scope>NUCLEOTIDE SEQUENCE [LARGE SCALE GENOMIC DNA]</scope>
    <source>
        <strain evidence="1 2">JCM 3324</strain>
    </source>
</reference>
<dbReference type="EMBL" id="JBHMCF010000037">
    <property type="protein sequence ID" value="MFB9474064.1"/>
    <property type="molecule type" value="Genomic_DNA"/>
</dbReference>
<dbReference type="PRINTS" id="PR01950">
    <property type="entry name" value="LANCSUPER"/>
</dbReference>
<dbReference type="Pfam" id="PF05147">
    <property type="entry name" value="LANC_like"/>
    <property type="match status" value="1"/>
</dbReference>
<name>A0ABV5NUQ4_9ACTN</name>
<dbReference type="RefSeq" id="WP_345408816.1">
    <property type="nucleotide sequence ID" value="NZ_BAAAXS010000001.1"/>
</dbReference>
<keyword evidence="2" id="KW-1185">Reference proteome</keyword>
<dbReference type="InterPro" id="IPR033889">
    <property type="entry name" value="LanC"/>
</dbReference>
<protein>
    <submittedName>
        <fullName evidence="1">Lanthionine synthetase C family protein</fullName>
    </submittedName>
</protein>
<evidence type="ECO:0000313" key="2">
    <source>
        <dbReference type="Proteomes" id="UP001589568"/>
    </source>
</evidence>
<dbReference type="Proteomes" id="UP001589568">
    <property type="component" value="Unassembled WGS sequence"/>
</dbReference>
<organism evidence="1 2">
    <name type="scientific">Nonomuraea salmonea</name>
    <dbReference type="NCBI Taxonomy" id="46181"/>
    <lineage>
        <taxon>Bacteria</taxon>
        <taxon>Bacillati</taxon>
        <taxon>Actinomycetota</taxon>
        <taxon>Actinomycetes</taxon>
        <taxon>Streptosporangiales</taxon>
        <taxon>Streptosporangiaceae</taxon>
        <taxon>Nonomuraea</taxon>
    </lineage>
</organism>
<dbReference type="Gene3D" id="1.50.10.20">
    <property type="match status" value="1"/>
</dbReference>
<evidence type="ECO:0000313" key="1">
    <source>
        <dbReference type="EMBL" id="MFB9474064.1"/>
    </source>
</evidence>